<dbReference type="Gene3D" id="3.40.50.1000">
    <property type="entry name" value="HAD superfamily/HAD-like"/>
    <property type="match status" value="1"/>
</dbReference>
<evidence type="ECO:0000259" key="10">
    <source>
        <dbReference type="Pfam" id="PF00689"/>
    </source>
</evidence>
<evidence type="ECO:0000256" key="5">
    <source>
        <dbReference type="ARBA" id="ARBA00022967"/>
    </source>
</evidence>
<dbReference type="RefSeq" id="WP_081147529.1">
    <property type="nucleotide sequence ID" value="NZ_LVYD01000044.1"/>
</dbReference>
<evidence type="ECO:0000259" key="11">
    <source>
        <dbReference type="Pfam" id="PF00690"/>
    </source>
</evidence>
<dbReference type="Pfam" id="PF00689">
    <property type="entry name" value="Cation_ATPase_C"/>
    <property type="match status" value="1"/>
</dbReference>
<sequence length="841" mass="94022">MPGKVLTIGNVRGLSESDIPVLQQEHGKNSFQLEKPRQLLHILADIVREPMFILLMIACAIYFILGQSTEGIMMLVAICFVAAISLYQDVRSTRALEALKQYTAPEVRVIRDGIEKEIRTEELVPGDVIILEEGNKVPADATIIQQNDLSVNESAITGESMPAEKDETSGKNSLYQGTTVNTGKCYAIITATGNNTLLGKVGKTVSTITAPKTLLQNQVNRFVRQLAIFGITAFLIIWLVNYLKIGLAIQSLLFALTLAMAAIPEEIPVAFSSFLALGAWQMSRLGIITRQPQTIENLGAVDVICLDKTGTITENKMSVKTIYDFEKDTFIEAGERLKDSNVLRFGVMASERAPFDPMEKAIHEAYQLYSGYQMHELPKQVYEYPLQGIPPMMTHIFYENNTHVAAAKGAPERIIRACKLNAGEATQILKQASAQAQKGYRVIGVASAVHKEKEFPPEQDDFNWKFEGLLCLYDPPRKNISQVIKQFYDAGLHIKLLTGDFAETAVNICQQVGITGYLKYVTGDQVLQMHENELKKAVEEISLYVRMFPEAKQKVVNALKSNDHIVAMTGDGVNDAPALKASDIGIALGKKGTEMARQAADLIITDDDPAKVVEAIKQGRKIFNNLKKAIRYIISIHIPIILTASVPLLLGWKYPNIFTPVHVIFLELIMGPTCSVFFEREPVEEQLMLRPPRKRSPGLFQQDELFISIIQGLLITTGVLWTYYFSMYLGDTLPETRTMVFNTLIISNIILTFTNRSFTENITRTILYKNNLAPWVIFISIAFLTVLQLVTPVQEIFGLAPLTATRFLLCTGVAFISVAWFEMYKTHQYKPEKPLIRHKQE</sequence>
<evidence type="ECO:0008006" key="14">
    <source>
        <dbReference type="Google" id="ProtNLM"/>
    </source>
</evidence>
<feature type="transmembrane region" description="Helical" evidence="8">
    <location>
        <begin position="705"/>
        <end position="726"/>
    </location>
</feature>
<dbReference type="InterPro" id="IPR044492">
    <property type="entry name" value="P_typ_ATPase_HD_dom"/>
</dbReference>
<evidence type="ECO:0000256" key="2">
    <source>
        <dbReference type="ARBA" id="ARBA00022692"/>
    </source>
</evidence>
<keyword evidence="5" id="KW-1278">Translocase</keyword>
<dbReference type="PRINTS" id="PR00119">
    <property type="entry name" value="CATATPASE"/>
</dbReference>
<evidence type="ECO:0000256" key="6">
    <source>
        <dbReference type="ARBA" id="ARBA00022989"/>
    </source>
</evidence>
<feature type="transmembrane region" description="Helical" evidence="8">
    <location>
        <begin position="657"/>
        <end position="678"/>
    </location>
</feature>
<dbReference type="EMBL" id="LVYD01000044">
    <property type="protein sequence ID" value="OQP63865.1"/>
    <property type="molecule type" value="Genomic_DNA"/>
</dbReference>
<evidence type="ECO:0000256" key="8">
    <source>
        <dbReference type="SAM" id="Phobius"/>
    </source>
</evidence>
<accession>A0A1V9FZR7</accession>
<dbReference type="InterPro" id="IPR004014">
    <property type="entry name" value="ATPase_P-typ_cation-transptr_N"/>
</dbReference>
<dbReference type="GO" id="GO:0016887">
    <property type="term" value="F:ATP hydrolysis activity"/>
    <property type="evidence" value="ECO:0007669"/>
    <property type="project" value="InterPro"/>
</dbReference>
<keyword evidence="4" id="KW-0067">ATP-binding</keyword>
<feature type="transmembrane region" description="Helical" evidence="8">
    <location>
        <begin position="222"/>
        <end position="240"/>
    </location>
</feature>
<dbReference type="NCBIfam" id="TIGR01494">
    <property type="entry name" value="ATPase_P-type"/>
    <property type="match status" value="2"/>
</dbReference>
<dbReference type="Gene3D" id="1.20.1110.10">
    <property type="entry name" value="Calcium-transporting ATPase, transmembrane domain"/>
    <property type="match status" value="1"/>
</dbReference>
<feature type="transmembrane region" description="Helical" evidence="8">
    <location>
        <begin position="629"/>
        <end position="651"/>
    </location>
</feature>
<dbReference type="OrthoDB" id="9770315at2"/>
<dbReference type="InterPro" id="IPR006068">
    <property type="entry name" value="ATPase_P-typ_cation-transptr_C"/>
</dbReference>
<reference evidence="12 13" key="1">
    <citation type="submission" date="2016-03" db="EMBL/GenBank/DDBJ databases">
        <title>Niastella vici sp. nov., isolated from farmland soil.</title>
        <authorList>
            <person name="Chen L."/>
            <person name="Wang D."/>
            <person name="Yang S."/>
            <person name="Wang G."/>
        </authorList>
    </citation>
    <scope>NUCLEOTIDE SEQUENCE [LARGE SCALE GENOMIC DNA]</scope>
    <source>
        <strain evidence="12 13">DJ57</strain>
    </source>
</reference>
<comment type="caution">
    <text evidence="12">The sequence shown here is derived from an EMBL/GenBank/DDBJ whole genome shotgun (WGS) entry which is preliminary data.</text>
</comment>
<dbReference type="Pfam" id="PF00702">
    <property type="entry name" value="Hydrolase"/>
    <property type="match status" value="1"/>
</dbReference>
<feature type="transmembrane region" description="Helical" evidence="8">
    <location>
        <begin position="738"/>
        <end position="758"/>
    </location>
</feature>
<evidence type="ECO:0000313" key="13">
    <source>
        <dbReference type="Proteomes" id="UP000192796"/>
    </source>
</evidence>
<dbReference type="PRINTS" id="PR00120">
    <property type="entry name" value="HATPASE"/>
</dbReference>
<feature type="domain" description="P-type ATPase A" evidence="9">
    <location>
        <begin position="103"/>
        <end position="205"/>
    </location>
</feature>
<organism evidence="12 13">
    <name type="scientific">Niastella vici</name>
    <dbReference type="NCBI Taxonomy" id="1703345"/>
    <lineage>
        <taxon>Bacteria</taxon>
        <taxon>Pseudomonadati</taxon>
        <taxon>Bacteroidota</taxon>
        <taxon>Chitinophagia</taxon>
        <taxon>Chitinophagales</taxon>
        <taxon>Chitinophagaceae</taxon>
        <taxon>Niastella</taxon>
    </lineage>
</organism>
<dbReference type="Pfam" id="PF00122">
    <property type="entry name" value="E1-E2_ATPase"/>
    <property type="match status" value="1"/>
</dbReference>
<dbReference type="InterPro" id="IPR008250">
    <property type="entry name" value="ATPase_P-typ_transduc_dom_A_sf"/>
</dbReference>
<dbReference type="Pfam" id="PF00690">
    <property type="entry name" value="Cation_ATPase_N"/>
    <property type="match status" value="1"/>
</dbReference>
<feature type="domain" description="Cation-transporting P-type ATPase C-terminal" evidence="10">
    <location>
        <begin position="655"/>
        <end position="825"/>
    </location>
</feature>
<proteinExistence type="predicted"/>
<feature type="transmembrane region" description="Helical" evidence="8">
    <location>
        <begin position="770"/>
        <end position="790"/>
    </location>
</feature>
<gene>
    <name evidence="12" type="ORF">A3860_23300</name>
</gene>
<dbReference type="InterPro" id="IPR018303">
    <property type="entry name" value="ATPase_P-typ_P_site"/>
</dbReference>
<evidence type="ECO:0000256" key="1">
    <source>
        <dbReference type="ARBA" id="ARBA00004141"/>
    </source>
</evidence>
<dbReference type="SUPFAM" id="SSF81660">
    <property type="entry name" value="Metal cation-transporting ATPase, ATP-binding domain N"/>
    <property type="match status" value="1"/>
</dbReference>
<dbReference type="InterPro" id="IPR023298">
    <property type="entry name" value="ATPase_P-typ_TM_dom_sf"/>
</dbReference>
<dbReference type="SUPFAM" id="SSF56784">
    <property type="entry name" value="HAD-like"/>
    <property type="match status" value="1"/>
</dbReference>
<dbReference type="GO" id="GO:0016020">
    <property type="term" value="C:membrane"/>
    <property type="evidence" value="ECO:0007669"/>
    <property type="project" value="UniProtKB-SubCell"/>
</dbReference>
<evidence type="ECO:0000259" key="9">
    <source>
        <dbReference type="Pfam" id="PF00122"/>
    </source>
</evidence>
<dbReference type="SFLD" id="SFLDF00027">
    <property type="entry name" value="p-type_atpase"/>
    <property type="match status" value="1"/>
</dbReference>
<dbReference type="InterPro" id="IPR023214">
    <property type="entry name" value="HAD_sf"/>
</dbReference>
<feature type="domain" description="Cation-transporting P-type ATPase N-terminal" evidence="11">
    <location>
        <begin position="12"/>
        <end position="61"/>
    </location>
</feature>
<dbReference type="Gene3D" id="3.40.1110.10">
    <property type="entry name" value="Calcium-transporting ATPase, cytoplasmic domain N"/>
    <property type="match status" value="1"/>
</dbReference>
<dbReference type="STRING" id="1703345.A3860_23300"/>
<evidence type="ECO:0000313" key="12">
    <source>
        <dbReference type="EMBL" id="OQP63865.1"/>
    </source>
</evidence>
<evidence type="ECO:0000256" key="4">
    <source>
        <dbReference type="ARBA" id="ARBA00022840"/>
    </source>
</evidence>
<dbReference type="InterPro" id="IPR036412">
    <property type="entry name" value="HAD-like_sf"/>
</dbReference>
<evidence type="ECO:0000256" key="3">
    <source>
        <dbReference type="ARBA" id="ARBA00022741"/>
    </source>
</evidence>
<dbReference type="InterPro" id="IPR059000">
    <property type="entry name" value="ATPase_P-type_domA"/>
</dbReference>
<keyword evidence="3" id="KW-0547">Nucleotide-binding</keyword>
<dbReference type="PANTHER" id="PTHR42861">
    <property type="entry name" value="CALCIUM-TRANSPORTING ATPASE"/>
    <property type="match status" value="1"/>
</dbReference>
<dbReference type="InterPro" id="IPR001757">
    <property type="entry name" value="P_typ_ATPase"/>
</dbReference>
<dbReference type="SUPFAM" id="SSF81665">
    <property type="entry name" value="Calcium ATPase, transmembrane domain M"/>
    <property type="match status" value="1"/>
</dbReference>
<dbReference type="SFLD" id="SFLDG00002">
    <property type="entry name" value="C1.7:_P-type_atpase_like"/>
    <property type="match status" value="1"/>
</dbReference>
<feature type="transmembrane region" description="Helical" evidence="8">
    <location>
        <begin position="71"/>
        <end position="90"/>
    </location>
</feature>
<keyword evidence="7 8" id="KW-0472">Membrane</keyword>
<dbReference type="SFLD" id="SFLDS00003">
    <property type="entry name" value="Haloacid_Dehalogenase"/>
    <property type="match status" value="1"/>
</dbReference>
<feature type="transmembrane region" description="Helical" evidence="8">
    <location>
        <begin position="252"/>
        <end position="280"/>
    </location>
</feature>
<feature type="transmembrane region" description="Helical" evidence="8">
    <location>
        <begin position="46"/>
        <end position="65"/>
    </location>
</feature>
<dbReference type="SUPFAM" id="SSF81653">
    <property type="entry name" value="Calcium ATPase, transduction domain A"/>
    <property type="match status" value="1"/>
</dbReference>
<protein>
    <recommendedName>
        <fullName evidence="14">Haloacid dehalogenase</fullName>
    </recommendedName>
</protein>
<dbReference type="Proteomes" id="UP000192796">
    <property type="component" value="Unassembled WGS sequence"/>
</dbReference>
<dbReference type="GO" id="GO:0005524">
    <property type="term" value="F:ATP binding"/>
    <property type="evidence" value="ECO:0007669"/>
    <property type="project" value="UniProtKB-KW"/>
</dbReference>
<keyword evidence="6 8" id="KW-1133">Transmembrane helix</keyword>
<name>A0A1V9FZR7_9BACT</name>
<dbReference type="AlphaFoldDB" id="A0A1V9FZR7"/>
<dbReference type="InterPro" id="IPR023299">
    <property type="entry name" value="ATPase_P-typ_cyto_dom_N"/>
</dbReference>
<dbReference type="Gene3D" id="2.70.150.10">
    <property type="entry name" value="Calcium-transporting ATPase, cytoplasmic transduction domain A"/>
    <property type="match status" value="1"/>
</dbReference>
<keyword evidence="2 8" id="KW-0812">Transmembrane</keyword>
<dbReference type="PROSITE" id="PS00154">
    <property type="entry name" value="ATPASE_E1_E2"/>
    <property type="match status" value="1"/>
</dbReference>
<feature type="transmembrane region" description="Helical" evidence="8">
    <location>
        <begin position="796"/>
        <end position="821"/>
    </location>
</feature>
<keyword evidence="13" id="KW-1185">Reference proteome</keyword>
<comment type="subcellular location">
    <subcellularLocation>
        <location evidence="1">Membrane</location>
        <topology evidence="1">Multi-pass membrane protein</topology>
    </subcellularLocation>
</comment>
<evidence type="ECO:0000256" key="7">
    <source>
        <dbReference type="ARBA" id="ARBA00023136"/>
    </source>
</evidence>